<keyword evidence="2" id="KW-1185">Reference proteome</keyword>
<comment type="caution">
    <text evidence="1">The sequence shown here is derived from an EMBL/GenBank/DDBJ whole genome shotgun (WGS) entry which is preliminary data.</text>
</comment>
<proteinExistence type="predicted"/>
<gene>
    <name evidence="1" type="ORF">MML48_1g19225</name>
</gene>
<protein>
    <submittedName>
        <fullName evidence="1">Mitogen-activated protein kinase</fullName>
    </submittedName>
</protein>
<accession>A0ACB9TZG0</accession>
<sequence>MNRYITLHQLGDGTYGSVVLGQRKDTGEKVAIKRMKRKYYSWEEAMNLREVKILQGLAFIHRHGFFHRDLKPENILCSGPELVKIADFGLVREIRSRPPYTDYVSTRWYRAPEVLLHSTTYSSPIDLWAVGCIAAEVYTYRPLFPGTTETDQLYKICQILGTPDKKVWPEGYQLAGAVGFKFPYFTSTPLSNVVPQASAVGIKLMDVLLDWNPSGRPTAQAALKHSYFQIGQQYTTVVVNNSAYSQIQRQNVVNKTENVNPVASAAPPPSNQPLEPTVQIQVQPLIKPATRNQPVQAVAPIIYSFGQTDFSHKLYNNTVNNNNINANKKLNKRISWGKGDFNYEEDDFADILGSRISKASDRGVKDGQTNLNQFNLQEILNPLAKASAGKAKNQYLSVSRYVAGQSSMKVRDNYNFLEDENRRNSGMLSKKSDLDITALLNETMGLSSLVSGKQHFGGYNLSSAAAHGRTDWAAKYDLVFD</sequence>
<dbReference type="Proteomes" id="UP001056778">
    <property type="component" value="Chromosome 1"/>
</dbReference>
<organism evidence="1 2">
    <name type="scientific">Holotrichia oblita</name>
    <name type="common">Chafer beetle</name>
    <dbReference type="NCBI Taxonomy" id="644536"/>
    <lineage>
        <taxon>Eukaryota</taxon>
        <taxon>Metazoa</taxon>
        <taxon>Ecdysozoa</taxon>
        <taxon>Arthropoda</taxon>
        <taxon>Hexapoda</taxon>
        <taxon>Insecta</taxon>
        <taxon>Pterygota</taxon>
        <taxon>Neoptera</taxon>
        <taxon>Endopterygota</taxon>
        <taxon>Coleoptera</taxon>
        <taxon>Polyphaga</taxon>
        <taxon>Scarabaeiformia</taxon>
        <taxon>Scarabaeidae</taxon>
        <taxon>Melolonthinae</taxon>
        <taxon>Holotrichia</taxon>
    </lineage>
</organism>
<dbReference type="EMBL" id="CM043015">
    <property type="protein sequence ID" value="KAI4472196.1"/>
    <property type="molecule type" value="Genomic_DNA"/>
</dbReference>
<evidence type="ECO:0000313" key="1">
    <source>
        <dbReference type="EMBL" id="KAI4472196.1"/>
    </source>
</evidence>
<evidence type="ECO:0000313" key="2">
    <source>
        <dbReference type="Proteomes" id="UP001056778"/>
    </source>
</evidence>
<reference evidence="1" key="1">
    <citation type="submission" date="2022-04" db="EMBL/GenBank/DDBJ databases">
        <title>Chromosome-scale genome assembly of Holotrichia oblita Faldermann.</title>
        <authorList>
            <person name="Rongchong L."/>
        </authorList>
    </citation>
    <scope>NUCLEOTIDE SEQUENCE</scope>
    <source>
        <strain evidence="1">81SQS9</strain>
    </source>
</reference>
<keyword evidence="1" id="KW-0808">Transferase</keyword>
<name>A0ACB9TZG0_HOLOL</name>
<keyword evidence="1" id="KW-0418">Kinase</keyword>